<sequence>MTDDALLTISVFARACGLTASALRFYADSGLLEPAFVDDATGYRYYTQDQLDGAVLVRRLREMGMPLSRLRHVVDSGDARSAAELIDDHLAELTARVRTATEIAEVAKASLSAPARVSTVHVDLSGIRLAAALEQVLTATIVDAEFPLLNGVHVVVGAGSITLVATDRLRLTTRTLATSGGTGDTWSATIDADELRSTLSWIRRQHQVSLSDGDGTVAITSEAGARRCRTLVVDFPDHEEMLRSLPQVSTRAVVSRGRLLDAVEQFRSRYLRLEIGSSGNDFVVSGGMDEPAVAVAASVSGPAVGLDFDVVTLHPALGGAIGPEVMLEFSGPEYPMIVRSADSGDLTTVAMPVRVS</sequence>
<dbReference type="InterPro" id="IPR046938">
    <property type="entry name" value="DNA_clamp_sf"/>
</dbReference>
<dbReference type="Pfam" id="PF13411">
    <property type="entry name" value="MerR_1"/>
    <property type="match status" value="1"/>
</dbReference>
<proteinExistence type="predicted"/>
<evidence type="ECO:0000259" key="2">
    <source>
        <dbReference type="PROSITE" id="PS50937"/>
    </source>
</evidence>
<dbReference type="Pfam" id="PF02767">
    <property type="entry name" value="DNA_pol3_beta_2"/>
    <property type="match status" value="1"/>
</dbReference>
<feature type="domain" description="HTH merR-type" evidence="2">
    <location>
        <begin position="6"/>
        <end position="76"/>
    </location>
</feature>
<dbReference type="InterPro" id="IPR047057">
    <property type="entry name" value="MerR_fam"/>
</dbReference>
<comment type="caution">
    <text evidence="3">The sequence shown here is derived from an EMBL/GenBank/DDBJ whole genome shotgun (WGS) entry which is preliminary data.</text>
</comment>
<reference evidence="3 4" key="1">
    <citation type="submission" date="2020-09" db="EMBL/GenBank/DDBJ databases">
        <title>Novel species in genus Gordonia.</title>
        <authorList>
            <person name="Zhang G."/>
        </authorList>
    </citation>
    <scope>NUCLEOTIDE SEQUENCE [LARGE SCALE GENOMIC DNA]</scope>
    <source>
        <strain evidence="3 4">ON-33</strain>
    </source>
</reference>
<evidence type="ECO:0000313" key="4">
    <source>
        <dbReference type="Proteomes" id="UP000602395"/>
    </source>
</evidence>
<dbReference type="SMART" id="SM00422">
    <property type="entry name" value="HTH_MERR"/>
    <property type="match status" value="1"/>
</dbReference>
<dbReference type="SUPFAM" id="SSF46955">
    <property type="entry name" value="Putative DNA-binding domain"/>
    <property type="match status" value="1"/>
</dbReference>
<dbReference type="RefSeq" id="WP_190267946.1">
    <property type="nucleotide sequence ID" value="NZ_BAABAD010000005.1"/>
</dbReference>
<protein>
    <submittedName>
        <fullName evidence="3">MerR family transcriptional regulator</fullName>
    </submittedName>
</protein>
<dbReference type="InterPro" id="IPR022637">
    <property type="entry name" value="DNA_polIII_beta_cen"/>
</dbReference>
<keyword evidence="4" id="KW-1185">Reference proteome</keyword>
<accession>A0ABR7WHQ7</accession>
<dbReference type="PANTHER" id="PTHR30204">
    <property type="entry name" value="REDOX-CYCLING DRUG-SENSING TRANSCRIPTIONAL ACTIVATOR SOXR"/>
    <property type="match status" value="1"/>
</dbReference>
<dbReference type="EMBL" id="JACWMS010000003">
    <property type="protein sequence ID" value="MBD1321422.1"/>
    <property type="molecule type" value="Genomic_DNA"/>
</dbReference>
<organism evidence="3 4">
    <name type="scientific">Gordonia hankookensis</name>
    <dbReference type="NCBI Taxonomy" id="589403"/>
    <lineage>
        <taxon>Bacteria</taxon>
        <taxon>Bacillati</taxon>
        <taxon>Actinomycetota</taxon>
        <taxon>Actinomycetes</taxon>
        <taxon>Mycobacteriales</taxon>
        <taxon>Gordoniaceae</taxon>
        <taxon>Gordonia</taxon>
    </lineage>
</organism>
<keyword evidence="1" id="KW-0238">DNA-binding</keyword>
<dbReference type="Gene3D" id="3.10.150.10">
    <property type="entry name" value="DNA Polymerase III, subunit A, domain 2"/>
    <property type="match status" value="2"/>
</dbReference>
<dbReference type="Proteomes" id="UP000602395">
    <property type="component" value="Unassembled WGS sequence"/>
</dbReference>
<dbReference type="InterPro" id="IPR009061">
    <property type="entry name" value="DNA-bd_dom_put_sf"/>
</dbReference>
<gene>
    <name evidence="3" type="ORF">IDF66_17685</name>
</gene>
<evidence type="ECO:0000313" key="3">
    <source>
        <dbReference type="EMBL" id="MBD1321422.1"/>
    </source>
</evidence>
<dbReference type="PANTHER" id="PTHR30204:SF97">
    <property type="entry name" value="MERR FAMILY REGULATORY PROTEIN"/>
    <property type="match status" value="1"/>
</dbReference>
<dbReference type="SUPFAM" id="SSF55979">
    <property type="entry name" value="DNA clamp"/>
    <property type="match status" value="2"/>
</dbReference>
<dbReference type="Gene3D" id="1.10.1660.10">
    <property type="match status" value="1"/>
</dbReference>
<evidence type="ECO:0000256" key="1">
    <source>
        <dbReference type="ARBA" id="ARBA00023125"/>
    </source>
</evidence>
<dbReference type="InterPro" id="IPR000551">
    <property type="entry name" value="MerR-type_HTH_dom"/>
</dbReference>
<name>A0ABR7WHQ7_9ACTN</name>
<dbReference type="PROSITE" id="PS50937">
    <property type="entry name" value="HTH_MERR_2"/>
    <property type="match status" value="1"/>
</dbReference>